<reference evidence="1" key="1">
    <citation type="submission" date="2022-08" db="EMBL/GenBank/DDBJ databases">
        <authorList>
            <person name="Kallberg Y."/>
            <person name="Tangrot J."/>
            <person name="Rosling A."/>
        </authorList>
    </citation>
    <scope>NUCLEOTIDE SEQUENCE</scope>
    <source>
        <strain evidence="1">Wild A</strain>
    </source>
</reference>
<evidence type="ECO:0000313" key="1">
    <source>
        <dbReference type="EMBL" id="CAI2164348.1"/>
    </source>
</evidence>
<gene>
    <name evidence="1" type="ORF">FWILDA_LOCUS1522</name>
</gene>
<sequence length="80" mass="8649">MIIFALQPTNVNAGLMPQPRHIGSIIQIIHLRPTPCQITCNLACFSCLSSAIMITETAEDPFTIGCMVAKSICMARCSPI</sequence>
<organism evidence="1 2">
    <name type="scientific">Funneliformis geosporum</name>
    <dbReference type="NCBI Taxonomy" id="1117311"/>
    <lineage>
        <taxon>Eukaryota</taxon>
        <taxon>Fungi</taxon>
        <taxon>Fungi incertae sedis</taxon>
        <taxon>Mucoromycota</taxon>
        <taxon>Glomeromycotina</taxon>
        <taxon>Glomeromycetes</taxon>
        <taxon>Glomerales</taxon>
        <taxon>Glomeraceae</taxon>
        <taxon>Funneliformis</taxon>
    </lineage>
</organism>
<protein>
    <submittedName>
        <fullName evidence="1">11771_t:CDS:1</fullName>
    </submittedName>
</protein>
<dbReference type="OrthoDB" id="10290363at2759"/>
<accession>A0A9W4WUE1</accession>
<dbReference type="AlphaFoldDB" id="A0A9W4WUE1"/>
<evidence type="ECO:0000313" key="2">
    <source>
        <dbReference type="Proteomes" id="UP001153678"/>
    </source>
</evidence>
<name>A0A9W4WUE1_9GLOM</name>
<proteinExistence type="predicted"/>
<dbReference type="Proteomes" id="UP001153678">
    <property type="component" value="Unassembled WGS sequence"/>
</dbReference>
<keyword evidence="2" id="KW-1185">Reference proteome</keyword>
<comment type="caution">
    <text evidence="1">The sequence shown here is derived from an EMBL/GenBank/DDBJ whole genome shotgun (WGS) entry which is preliminary data.</text>
</comment>
<dbReference type="EMBL" id="CAMKVN010000150">
    <property type="protein sequence ID" value="CAI2164348.1"/>
    <property type="molecule type" value="Genomic_DNA"/>
</dbReference>